<dbReference type="Gramene" id="PGSC0003DMT400088203">
    <property type="protein sequence ID" value="PGSC0003DMT400088203"/>
    <property type="gene ID" value="PGSC0003DMG400037774"/>
</dbReference>
<dbReference type="InParanoid" id="M1DFG0"/>
<reference evidence="2" key="1">
    <citation type="journal article" date="2011" name="Nature">
        <title>Genome sequence and analysis of the tuber crop potato.</title>
        <authorList>
            <consortium name="The Potato Genome Sequencing Consortium"/>
        </authorList>
    </citation>
    <scope>NUCLEOTIDE SEQUENCE [LARGE SCALE GENOMIC DNA]</scope>
    <source>
        <strain evidence="2">cv. DM1-3 516 R44</strain>
    </source>
</reference>
<dbReference type="AlphaFoldDB" id="M1DFG0"/>
<accession>M1DFG0</accession>
<organism evidence="1 2">
    <name type="scientific">Solanum tuberosum</name>
    <name type="common">Potato</name>
    <dbReference type="NCBI Taxonomy" id="4113"/>
    <lineage>
        <taxon>Eukaryota</taxon>
        <taxon>Viridiplantae</taxon>
        <taxon>Streptophyta</taxon>
        <taxon>Embryophyta</taxon>
        <taxon>Tracheophyta</taxon>
        <taxon>Spermatophyta</taxon>
        <taxon>Magnoliopsida</taxon>
        <taxon>eudicotyledons</taxon>
        <taxon>Gunneridae</taxon>
        <taxon>Pentapetalae</taxon>
        <taxon>asterids</taxon>
        <taxon>lamiids</taxon>
        <taxon>Solanales</taxon>
        <taxon>Solanaceae</taxon>
        <taxon>Solanoideae</taxon>
        <taxon>Solaneae</taxon>
        <taxon>Solanum</taxon>
    </lineage>
</organism>
<keyword evidence="2" id="KW-1185">Reference proteome</keyword>
<dbReference type="PaxDb" id="4113-PGSC0003DMT400088203"/>
<protein>
    <submittedName>
        <fullName evidence="1">Polyprotein protein</fullName>
    </submittedName>
</protein>
<dbReference type="Proteomes" id="UP000011115">
    <property type="component" value="Unassembled WGS sequence"/>
</dbReference>
<dbReference type="EnsemblPlants" id="PGSC0003DMT400088203">
    <property type="protein sequence ID" value="PGSC0003DMT400088203"/>
    <property type="gene ID" value="PGSC0003DMG400037774"/>
</dbReference>
<dbReference type="HOGENOM" id="CLU_029307_2_2_1"/>
<reference evidence="1" key="2">
    <citation type="submission" date="2015-06" db="UniProtKB">
        <authorList>
            <consortium name="EnsemblPlants"/>
        </authorList>
    </citation>
    <scope>IDENTIFICATION</scope>
    <source>
        <strain evidence="1">DM1-3 516 R44</strain>
    </source>
</reference>
<evidence type="ECO:0000313" key="2">
    <source>
        <dbReference type="Proteomes" id="UP000011115"/>
    </source>
</evidence>
<evidence type="ECO:0000313" key="1">
    <source>
        <dbReference type="EnsemblPlants" id="PGSC0003DMT400088203"/>
    </source>
</evidence>
<sequence>MPHIPFLPILITELCRCAGVPQDEGHRGHSHIYIRCIEAEYTRDEADKRRAALVDASPEVDFDSIPVEASLPTPASRPSARVETCESRQGVTLEVTALKGEVADLRKDVDYLKSTNFTYLLESAEDQDAPTSYEMPLATTGDVHMEDVAADES</sequence>
<proteinExistence type="predicted"/>
<name>M1DFG0_SOLTU</name>